<organism evidence="7 8">
    <name type="scientific">Chlorobium luteolum (strain DSM 273 / BCRC 81028 / 2530)</name>
    <name type="common">Pelodictyon luteolum</name>
    <dbReference type="NCBI Taxonomy" id="319225"/>
    <lineage>
        <taxon>Bacteria</taxon>
        <taxon>Pseudomonadati</taxon>
        <taxon>Chlorobiota</taxon>
        <taxon>Chlorobiia</taxon>
        <taxon>Chlorobiales</taxon>
        <taxon>Chlorobiaceae</taxon>
        <taxon>Chlorobium/Pelodictyon group</taxon>
        <taxon>Pelodictyon</taxon>
    </lineage>
</organism>
<evidence type="ECO:0000313" key="7">
    <source>
        <dbReference type="EMBL" id="ABB23177.1"/>
    </source>
</evidence>
<evidence type="ECO:0000256" key="3">
    <source>
        <dbReference type="ARBA" id="ARBA00022989"/>
    </source>
</evidence>
<dbReference type="STRING" id="319225.Plut_0289"/>
<dbReference type="RefSeq" id="WP_011357052.1">
    <property type="nucleotide sequence ID" value="NC_007512.1"/>
</dbReference>
<evidence type="ECO:0000259" key="6">
    <source>
        <dbReference type="Pfam" id="PF05154"/>
    </source>
</evidence>
<protein>
    <recommendedName>
        <fullName evidence="6">TM2 domain-containing protein</fullName>
    </recommendedName>
</protein>
<feature type="transmembrane region" description="Helical" evidence="5">
    <location>
        <begin position="51"/>
        <end position="70"/>
    </location>
</feature>
<gene>
    <name evidence="7" type="ordered locus">Plut_0289</name>
</gene>
<evidence type="ECO:0000256" key="2">
    <source>
        <dbReference type="ARBA" id="ARBA00022692"/>
    </source>
</evidence>
<dbReference type="AlphaFoldDB" id="Q3B654"/>
<comment type="subcellular location">
    <subcellularLocation>
        <location evidence="1">Membrane</location>
        <topology evidence="1">Multi-pass membrane protein</topology>
    </subcellularLocation>
</comment>
<dbReference type="Pfam" id="PF05154">
    <property type="entry name" value="TM2"/>
    <property type="match status" value="1"/>
</dbReference>
<dbReference type="HOGENOM" id="CLU_081297_5_1_10"/>
<dbReference type="KEGG" id="plt:Plut_0289"/>
<proteinExistence type="predicted"/>
<dbReference type="Proteomes" id="UP000002709">
    <property type="component" value="Chromosome"/>
</dbReference>
<dbReference type="eggNOG" id="COG2314">
    <property type="taxonomic scope" value="Bacteria"/>
</dbReference>
<feature type="transmembrane region" description="Helical" evidence="5">
    <location>
        <begin position="76"/>
        <end position="101"/>
    </location>
</feature>
<dbReference type="OrthoDB" id="9816361at2"/>
<keyword evidence="8" id="KW-1185">Reference proteome</keyword>
<sequence>MAIQPDEKYCTECGALINRKAEICPKCGIRQTPAPFTSSLGAIAPNGRSRLAAALFALFLGSLGIHKFYLGSIGWGIMYILFCWTGIPTIVGFIEGVLLLIMSEETFNMKYGGSYGGS</sequence>
<keyword evidence="3 5" id="KW-1133">Transmembrane helix</keyword>
<evidence type="ECO:0000256" key="4">
    <source>
        <dbReference type="ARBA" id="ARBA00023136"/>
    </source>
</evidence>
<evidence type="ECO:0000313" key="8">
    <source>
        <dbReference type="Proteomes" id="UP000002709"/>
    </source>
</evidence>
<dbReference type="InterPro" id="IPR007829">
    <property type="entry name" value="TM2"/>
</dbReference>
<name>Q3B654_CHLL3</name>
<keyword evidence="2 5" id="KW-0812">Transmembrane</keyword>
<feature type="domain" description="TM2" evidence="6">
    <location>
        <begin position="47"/>
        <end position="96"/>
    </location>
</feature>
<evidence type="ECO:0000256" key="5">
    <source>
        <dbReference type="SAM" id="Phobius"/>
    </source>
</evidence>
<evidence type="ECO:0000256" key="1">
    <source>
        <dbReference type="ARBA" id="ARBA00004141"/>
    </source>
</evidence>
<keyword evidence="4 5" id="KW-0472">Membrane</keyword>
<dbReference type="GO" id="GO:0016020">
    <property type="term" value="C:membrane"/>
    <property type="evidence" value="ECO:0007669"/>
    <property type="project" value="UniProtKB-SubCell"/>
</dbReference>
<accession>Q3B654</accession>
<dbReference type="EMBL" id="CP000096">
    <property type="protein sequence ID" value="ABB23177.1"/>
    <property type="molecule type" value="Genomic_DNA"/>
</dbReference>
<reference evidence="8" key="1">
    <citation type="submission" date="2005-08" db="EMBL/GenBank/DDBJ databases">
        <title>Complete sequence of Pelodictyon luteolum DSM 273.</title>
        <authorList>
            <consortium name="US DOE Joint Genome Institute"/>
            <person name="Copeland A."/>
            <person name="Lucas S."/>
            <person name="Lapidus A."/>
            <person name="Barry K."/>
            <person name="Detter J.C."/>
            <person name="Glavina T."/>
            <person name="Hammon N."/>
            <person name="Israni S."/>
            <person name="Pitluck S."/>
            <person name="Bryant D."/>
            <person name="Schmutz J."/>
            <person name="Larimer F."/>
            <person name="Land M."/>
            <person name="Kyrpides N."/>
            <person name="Ivanova N."/>
            <person name="Richardson P."/>
        </authorList>
    </citation>
    <scope>NUCLEOTIDE SEQUENCE [LARGE SCALE GENOMIC DNA]</scope>
    <source>
        <strain evidence="8">DSM 273 / BCRC 81028 / 2530</strain>
    </source>
</reference>